<proteinExistence type="predicted"/>
<sequence>MKTNRRDFIRQTAMGAAGLGLAATLPEYLYANTSKELFFKIAVSQFSFASQFWTGKLKPLDFAAKAKELGIPGLDYCSMFFANKATDAQYLADLKQRAADNGSYNLRIMIDGEGVLGDLNETVRLKAVENHYKWIDAAATLGCPMIRVNVEGDGNPADVAKAAVDSLGKLIEYGKKSKIDVIVENHVGISCNGAWLADVMKQVNSKHCGVLADFGNFCINRTKPKTNDIAGYMETKCLEEYDKYKGITELMPYAKGVHAKSHFFEADGNDPETDFYKMFKIIKQSGFKGWVSIEYEGGLLKMYSKDAKYPDDYAGTTATKNLVEKAGRMA</sequence>
<reference evidence="2 3" key="1">
    <citation type="submission" date="2020-09" db="EMBL/GenBank/DDBJ databases">
        <title>Novel species of Mucilaginibacter isolated from a glacier on the Tibetan Plateau.</title>
        <authorList>
            <person name="Liu Q."/>
            <person name="Xin Y.-H."/>
        </authorList>
    </citation>
    <scope>NUCLEOTIDE SEQUENCE [LARGE SCALE GENOMIC DNA]</scope>
    <source>
        <strain evidence="2 3">ZT4R22</strain>
    </source>
</reference>
<dbReference type="InterPro" id="IPR019546">
    <property type="entry name" value="TAT_signal_bac_arc"/>
</dbReference>
<evidence type="ECO:0000313" key="2">
    <source>
        <dbReference type="EMBL" id="MBD1364755.1"/>
    </source>
</evidence>
<evidence type="ECO:0000313" key="3">
    <source>
        <dbReference type="Proteomes" id="UP000606600"/>
    </source>
</evidence>
<dbReference type="EMBL" id="JACWMY010000006">
    <property type="protein sequence ID" value="MBD1364755.1"/>
    <property type="molecule type" value="Genomic_DNA"/>
</dbReference>
<protein>
    <submittedName>
        <fullName evidence="2">TIM barrel protein</fullName>
    </submittedName>
</protein>
<name>A0ABR7WR13_9SPHI</name>
<dbReference type="RefSeq" id="WP_191189417.1">
    <property type="nucleotide sequence ID" value="NZ_JACWMY010000006.1"/>
</dbReference>
<dbReference type="Gene3D" id="3.20.20.150">
    <property type="entry name" value="Divalent-metal-dependent TIM barrel enzymes"/>
    <property type="match status" value="1"/>
</dbReference>
<feature type="domain" description="Xylose isomerase-like TIM barrel" evidence="1">
    <location>
        <begin position="64"/>
        <end position="297"/>
    </location>
</feature>
<dbReference type="InterPro" id="IPR036237">
    <property type="entry name" value="Xyl_isomerase-like_sf"/>
</dbReference>
<dbReference type="NCBIfam" id="TIGR01409">
    <property type="entry name" value="TAT_signal_seq"/>
    <property type="match status" value="1"/>
</dbReference>
<comment type="caution">
    <text evidence="2">The sequence shown here is derived from an EMBL/GenBank/DDBJ whole genome shotgun (WGS) entry which is preliminary data.</text>
</comment>
<organism evidence="2 3">
    <name type="scientific">Mucilaginibacter pankratovii</name>
    <dbReference type="NCBI Taxonomy" id="2772110"/>
    <lineage>
        <taxon>Bacteria</taxon>
        <taxon>Pseudomonadati</taxon>
        <taxon>Bacteroidota</taxon>
        <taxon>Sphingobacteriia</taxon>
        <taxon>Sphingobacteriales</taxon>
        <taxon>Sphingobacteriaceae</taxon>
        <taxon>Mucilaginibacter</taxon>
    </lineage>
</organism>
<gene>
    <name evidence="2" type="ORF">IDJ77_13120</name>
</gene>
<dbReference type="Proteomes" id="UP000606600">
    <property type="component" value="Unassembled WGS sequence"/>
</dbReference>
<dbReference type="PANTHER" id="PTHR12110">
    <property type="entry name" value="HYDROXYPYRUVATE ISOMERASE"/>
    <property type="match status" value="1"/>
</dbReference>
<dbReference type="SUPFAM" id="SSF51658">
    <property type="entry name" value="Xylose isomerase-like"/>
    <property type="match status" value="1"/>
</dbReference>
<dbReference type="PROSITE" id="PS51318">
    <property type="entry name" value="TAT"/>
    <property type="match status" value="1"/>
</dbReference>
<evidence type="ECO:0000259" key="1">
    <source>
        <dbReference type="Pfam" id="PF01261"/>
    </source>
</evidence>
<keyword evidence="3" id="KW-1185">Reference proteome</keyword>
<dbReference type="InterPro" id="IPR013022">
    <property type="entry name" value="Xyl_isomerase-like_TIM-brl"/>
</dbReference>
<dbReference type="Pfam" id="PF01261">
    <property type="entry name" value="AP_endonuc_2"/>
    <property type="match status" value="1"/>
</dbReference>
<dbReference type="PANTHER" id="PTHR12110:SF53">
    <property type="entry name" value="BLR5974 PROTEIN"/>
    <property type="match status" value="1"/>
</dbReference>
<dbReference type="InterPro" id="IPR006311">
    <property type="entry name" value="TAT_signal"/>
</dbReference>
<dbReference type="InterPro" id="IPR050312">
    <property type="entry name" value="IolE/XylAMocC-like"/>
</dbReference>
<accession>A0ABR7WR13</accession>